<evidence type="ECO:0000256" key="8">
    <source>
        <dbReference type="ARBA" id="ARBA00023004"/>
    </source>
</evidence>
<dbReference type="NCBIfam" id="TIGR01783">
    <property type="entry name" value="TonB-siderophor"/>
    <property type="match status" value="1"/>
</dbReference>
<evidence type="ECO:0000256" key="14">
    <source>
        <dbReference type="PROSITE-ProRule" id="PRU01360"/>
    </source>
</evidence>
<proteinExistence type="inferred from homology"/>
<keyword evidence="11 14" id="KW-0472">Membrane</keyword>
<evidence type="ECO:0000256" key="13">
    <source>
        <dbReference type="ARBA" id="ARBA00023237"/>
    </source>
</evidence>
<dbReference type="RefSeq" id="WP_275057200.1">
    <property type="nucleotide sequence ID" value="NZ_CP118988.1"/>
</dbReference>
<keyword evidence="13 14" id="KW-0998">Cell outer membrane</keyword>
<dbReference type="CDD" id="cd01347">
    <property type="entry name" value="ligand_gated_channel"/>
    <property type="match status" value="1"/>
</dbReference>
<evidence type="ECO:0000256" key="3">
    <source>
        <dbReference type="ARBA" id="ARBA00022448"/>
    </source>
</evidence>
<name>A0AAX3NTG9_9GAMM</name>
<dbReference type="GO" id="GO:0015891">
    <property type="term" value="P:siderophore transport"/>
    <property type="evidence" value="ECO:0007669"/>
    <property type="project" value="InterPro"/>
</dbReference>
<dbReference type="Pfam" id="PF07715">
    <property type="entry name" value="Plug"/>
    <property type="match status" value="1"/>
</dbReference>
<keyword evidence="7 17" id="KW-0732">Signal</keyword>
<feature type="short sequence motif" description="TonB box" evidence="15">
    <location>
        <begin position="45"/>
        <end position="51"/>
    </location>
</feature>
<comment type="subcellular location">
    <subcellularLocation>
        <location evidence="1 14">Cell outer membrane</location>
        <topology evidence="1 14">Multi-pass membrane protein</topology>
    </subcellularLocation>
</comment>
<dbReference type="InterPro" id="IPR000531">
    <property type="entry name" value="Beta-barrel_TonB"/>
</dbReference>
<keyword evidence="8" id="KW-0408">Iron</keyword>
<dbReference type="Proteomes" id="UP001213721">
    <property type="component" value="Chromosome"/>
</dbReference>
<accession>A0AAX3NTG9</accession>
<evidence type="ECO:0000256" key="16">
    <source>
        <dbReference type="RuleBase" id="RU003357"/>
    </source>
</evidence>
<keyword evidence="3 14" id="KW-0813">Transport</keyword>
<feature type="domain" description="TonB-dependent receptor plug" evidence="19">
    <location>
        <begin position="60"/>
        <end position="159"/>
    </location>
</feature>
<dbReference type="GO" id="GO:0038023">
    <property type="term" value="F:signaling receptor activity"/>
    <property type="evidence" value="ECO:0007669"/>
    <property type="project" value="InterPro"/>
</dbReference>
<dbReference type="InterPro" id="IPR010916">
    <property type="entry name" value="TonB_box_CS"/>
</dbReference>
<feature type="signal peptide" evidence="17">
    <location>
        <begin position="1"/>
        <end position="32"/>
    </location>
</feature>
<dbReference type="InterPro" id="IPR010105">
    <property type="entry name" value="TonB_sidphr_rcpt"/>
</dbReference>
<dbReference type="InterPro" id="IPR012910">
    <property type="entry name" value="Plug_dom"/>
</dbReference>
<dbReference type="EMBL" id="CP118988">
    <property type="protein sequence ID" value="WED76711.1"/>
    <property type="molecule type" value="Genomic_DNA"/>
</dbReference>
<dbReference type="GO" id="GO:0009279">
    <property type="term" value="C:cell outer membrane"/>
    <property type="evidence" value="ECO:0007669"/>
    <property type="project" value="UniProtKB-SubCell"/>
</dbReference>
<evidence type="ECO:0000256" key="9">
    <source>
        <dbReference type="ARBA" id="ARBA00023065"/>
    </source>
</evidence>
<feature type="chain" id="PRO_5043365550" evidence="17">
    <location>
        <begin position="33"/>
        <end position="700"/>
    </location>
</feature>
<comment type="similarity">
    <text evidence="2 14 16">Belongs to the TonB-dependent receptor family.</text>
</comment>
<dbReference type="AlphaFoldDB" id="A0AAX3NTG9"/>
<protein>
    <submittedName>
        <fullName evidence="20">TonB-dependent siderophore receptor</fullName>
    </submittedName>
</protein>
<dbReference type="InterPro" id="IPR036942">
    <property type="entry name" value="Beta-barrel_TonB_sf"/>
</dbReference>
<organism evidence="20 21">
    <name type="scientific">Aeromonas allosaccharophila</name>
    <dbReference type="NCBI Taxonomy" id="656"/>
    <lineage>
        <taxon>Bacteria</taxon>
        <taxon>Pseudomonadati</taxon>
        <taxon>Pseudomonadota</taxon>
        <taxon>Gammaproteobacteria</taxon>
        <taxon>Aeromonadales</taxon>
        <taxon>Aeromonadaceae</taxon>
        <taxon>Aeromonas</taxon>
    </lineage>
</organism>
<dbReference type="GO" id="GO:0015344">
    <property type="term" value="F:siderophore uptake transmembrane transporter activity"/>
    <property type="evidence" value="ECO:0007669"/>
    <property type="project" value="TreeGrafter"/>
</dbReference>
<evidence type="ECO:0000313" key="21">
    <source>
        <dbReference type="Proteomes" id="UP001213721"/>
    </source>
</evidence>
<keyword evidence="5" id="KW-0410">Iron transport</keyword>
<feature type="domain" description="TonB-dependent receptor-like beta-barrel" evidence="18">
    <location>
        <begin position="231"/>
        <end position="671"/>
    </location>
</feature>
<keyword evidence="4 14" id="KW-1134">Transmembrane beta strand</keyword>
<evidence type="ECO:0000313" key="20">
    <source>
        <dbReference type="EMBL" id="WED76711.1"/>
    </source>
</evidence>
<evidence type="ECO:0000256" key="5">
    <source>
        <dbReference type="ARBA" id="ARBA00022496"/>
    </source>
</evidence>
<gene>
    <name evidence="20" type="ORF">PYU98_23125</name>
</gene>
<dbReference type="SUPFAM" id="SSF56935">
    <property type="entry name" value="Porins"/>
    <property type="match status" value="1"/>
</dbReference>
<evidence type="ECO:0000259" key="18">
    <source>
        <dbReference type="Pfam" id="PF00593"/>
    </source>
</evidence>
<dbReference type="Gene3D" id="2.40.170.20">
    <property type="entry name" value="TonB-dependent receptor, beta-barrel domain"/>
    <property type="match status" value="1"/>
</dbReference>
<evidence type="ECO:0000256" key="4">
    <source>
        <dbReference type="ARBA" id="ARBA00022452"/>
    </source>
</evidence>
<dbReference type="PANTHER" id="PTHR32552:SF68">
    <property type="entry name" value="FERRICHROME OUTER MEMBRANE TRANSPORTER_PHAGE RECEPTOR"/>
    <property type="match status" value="1"/>
</dbReference>
<evidence type="ECO:0000256" key="10">
    <source>
        <dbReference type="ARBA" id="ARBA00023077"/>
    </source>
</evidence>
<dbReference type="PROSITE" id="PS52016">
    <property type="entry name" value="TONB_DEPENDENT_REC_3"/>
    <property type="match status" value="1"/>
</dbReference>
<reference evidence="20" key="1">
    <citation type="submission" date="2023-02" db="EMBL/GenBank/DDBJ databases">
        <title>The sequence of Aeromonas allosaccharophila K520.</title>
        <authorList>
            <person name="Luo X."/>
        </authorList>
    </citation>
    <scope>NUCLEOTIDE SEQUENCE</scope>
    <source>
        <strain evidence="20">K520</strain>
    </source>
</reference>
<dbReference type="PROSITE" id="PS00430">
    <property type="entry name" value="TONB_DEPENDENT_REC_1"/>
    <property type="match status" value="1"/>
</dbReference>
<dbReference type="Gene3D" id="2.170.130.10">
    <property type="entry name" value="TonB-dependent receptor, plug domain"/>
    <property type="match status" value="1"/>
</dbReference>
<evidence type="ECO:0000256" key="11">
    <source>
        <dbReference type="ARBA" id="ARBA00023136"/>
    </source>
</evidence>
<dbReference type="PANTHER" id="PTHR32552">
    <property type="entry name" value="FERRICHROME IRON RECEPTOR-RELATED"/>
    <property type="match status" value="1"/>
</dbReference>
<evidence type="ECO:0000256" key="12">
    <source>
        <dbReference type="ARBA" id="ARBA00023170"/>
    </source>
</evidence>
<evidence type="ECO:0000256" key="15">
    <source>
        <dbReference type="PROSITE-ProRule" id="PRU10143"/>
    </source>
</evidence>
<keyword evidence="9" id="KW-0406">Ion transport</keyword>
<keyword evidence="6 14" id="KW-0812">Transmembrane</keyword>
<evidence type="ECO:0000256" key="17">
    <source>
        <dbReference type="SAM" id="SignalP"/>
    </source>
</evidence>
<evidence type="ECO:0000256" key="2">
    <source>
        <dbReference type="ARBA" id="ARBA00009810"/>
    </source>
</evidence>
<dbReference type="InterPro" id="IPR039426">
    <property type="entry name" value="TonB-dep_rcpt-like"/>
</dbReference>
<evidence type="ECO:0000256" key="7">
    <source>
        <dbReference type="ARBA" id="ARBA00022729"/>
    </source>
</evidence>
<evidence type="ECO:0000256" key="6">
    <source>
        <dbReference type="ARBA" id="ARBA00022692"/>
    </source>
</evidence>
<keyword evidence="12 20" id="KW-0675">Receptor</keyword>
<keyword evidence="10 15" id="KW-0798">TonB box</keyword>
<evidence type="ECO:0000259" key="19">
    <source>
        <dbReference type="Pfam" id="PF07715"/>
    </source>
</evidence>
<sequence>MIAQKNTTGPGKKGAFGVLSLSGLLVSLPLMAEQAAAELPKASETMVVTGTAMKVEVPMAETPRAVSVVNREELDQHAVLQLDEALRYRSGVFTGLYGSDNNTDWFKVRGFDAASYLDGSIQFGSGYYLWTPEPFGLESVEVLKGPASMLYGVAPPGGVINAISKRPTATPQGQVDLQLGSRDHRQVGVDVSDALSDNSRYRMVALYKERDGVLTGTYNDRVYLAPSVTFDLSDRTSLTLLASFLHDEGVPTNGFFPVYGSLNTSGGQIDPSTNLSQPDYDRNRNTQTSTGYELAHQLNQSWEFKQNVRFNYNDLLLRQTYIFPTYEGTTAYRGLVYRDGNTKSATMDNQMVGYWNTDSTEQTLLLGVDLQRHVNEGVEADNYAMGSINTMNPDYSGFPGFDESTATNQKTTMAQEGIYAQHQIRWDDRWLLTGGGRFDYVETHNISKTYDRDEKQYDHALSLSGSLMYLADNGISPYLAYSESFLMLPGIDPNTKTSYKSREGKLYEAGVKYAPAFLDGYINLALFDLEQSNALVSSGSGQQTQAGEMTSQGIELEGSVQATDALRLTAAYTYTDAKTNYTGSGDRRASLIPRHIASFWGNYKVQQGVASGLELGTGVRYIGSSVGIGAVNADYTPIYGSAEVPAHTVWDAMIGYDFAKSWRAQLNVNNLLGETYVASCDYYCYYGEPRSVVGSINYRW</sequence>
<evidence type="ECO:0000256" key="1">
    <source>
        <dbReference type="ARBA" id="ARBA00004571"/>
    </source>
</evidence>
<dbReference type="Pfam" id="PF00593">
    <property type="entry name" value="TonB_dep_Rec_b-barrel"/>
    <property type="match status" value="1"/>
</dbReference>
<dbReference type="InterPro" id="IPR037066">
    <property type="entry name" value="Plug_dom_sf"/>
</dbReference>